<evidence type="ECO:0000313" key="1">
    <source>
        <dbReference type="EMBL" id="VAW61152.1"/>
    </source>
</evidence>
<protein>
    <submittedName>
        <fullName evidence="1">Uncharacterized protein</fullName>
    </submittedName>
</protein>
<feature type="non-terminal residue" evidence="1">
    <location>
        <position position="1"/>
    </location>
</feature>
<proteinExistence type="predicted"/>
<gene>
    <name evidence="1" type="ORF">MNBD_GAMMA10-37</name>
</gene>
<accession>A0A3B0XCJ9</accession>
<dbReference type="AlphaFoldDB" id="A0A3B0XCJ9"/>
<organism evidence="1">
    <name type="scientific">hydrothermal vent metagenome</name>
    <dbReference type="NCBI Taxonomy" id="652676"/>
    <lineage>
        <taxon>unclassified sequences</taxon>
        <taxon>metagenomes</taxon>
        <taxon>ecological metagenomes</taxon>
    </lineage>
</organism>
<dbReference type="EMBL" id="UOFJ01000026">
    <property type="protein sequence ID" value="VAW61152.1"/>
    <property type="molecule type" value="Genomic_DNA"/>
</dbReference>
<reference evidence="1" key="1">
    <citation type="submission" date="2018-06" db="EMBL/GenBank/DDBJ databases">
        <authorList>
            <person name="Zhirakovskaya E."/>
        </authorList>
    </citation>
    <scope>NUCLEOTIDE SEQUENCE</scope>
</reference>
<sequence>QGEAMGILSDELCLQGWAVTNLIEATETVETDYFPPCTSLDAFKEASTGLMALRFS</sequence>
<name>A0A3B0XCJ9_9ZZZZ</name>